<organism evidence="2 3">
    <name type="scientific">Psychromonas marina</name>
    <dbReference type="NCBI Taxonomy" id="88364"/>
    <lineage>
        <taxon>Bacteria</taxon>
        <taxon>Pseudomonadati</taxon>
        <taxon>Pseudomonadota</taxon>
        <taxon>Gammaproteobacteria</taxon>
        <taxon>Alteromonadales</taxon>
        <taxon>Psychromonadaceae</taxon>
        <taxon>Psychromonas</taxon>
    </lineage>
</organism>
<accession>A0ABQ6E434</accession>
<keyword evidence="3" id="KW-1185">Reference proteome</keyword>
<evidence type="ECO:0000313" key="3">
    <source>
        <dbReference type="Proteomes" id="UP001157353"/>
    </source>
</evidence>
<dbReference type="EMBL" id="BSPQ01000016">
    <property type="protein sequence ID" value="GLS91955.1"/>
    <property type="molecule type" value="Genomic_DNA"/>
</dbReference>
<keyword evidence="1" id="KW-0732">Signal</keyword>
<proteinExistence type="predicted"/>
<comment type="caution">
    <text evidence="2">The sequence shown here is derived from an EMBL/GenBank/DDBJ whole genome shotgun (WGS) entry which is preliminary data.</text>
</comment>
<gene>
    <name evidence="2" type="ORF">GCM10007916_30250</name>
</gene>
<evidence type="ECO:0000256" key="1">
    <source>
        <dbReference type="SAM" id="SignalP"/>
    </source>
</evidence>
<dbReference type="Proteomes" id="UP001157353">
    <property type="component" value="Unassembled WGS sequence"/>
</dbReference>
<evidence type="ECO:0000313" key="2">
    <source>
        <dbReference type="EMBL" id="GLS91955.1"/>
    </source>
</evidence>
<evidence type="ECO:0008006" key="4">
    <source>
        <dbReference type="Google" id="ProtNLM"/>
    </source>
</evidence>
<dbReference type="PROSITE" id="PS51257">
    <property type="entry name" value="PROKAR_LIPOPROTEIN"/>
    <property type="match status" value="1"/>
</dbReference>
<dbReference type="PANTHER" id="PTHR36842">
    <property type="entry name" value="PROTEIN TOLB HOMOLOG"/>
    <property type="match status" value="1"/>
</dbReference>
<feature type="chain" id="PRO_5047166396" description="Bacterial surface antigen (D15) domain-containing protein" evidence="1">
    <location>
        <begin position="28"/>
        <end position="941"/>
    </location>
</feature>
<dbReference type="InterPro" id="IPR011042">
    <property type="entry name" value="6-blade_b-propeller_TolB-like"/>
</dbReference>
<feature type="signal peptide" evidence="1">
    <location>
        <begin position="1"/>
        <end position="27"/>
    </location>
</feature>
<sequence length="941" mass="108621">MDKMFNIIIYCLSVLVLSCLLPNTVYAANNFVAWDKKGDKWLQQSSAHFSVNYLRQHQKKATQVLKIAEQVHQELHPFFKVTPTNPTQIILLDDIDYLRLHESTLEYGEIRLVMSPPTNANAIELEDNWVHFYLAHEYSYILQMQLSQGTWRGLFISAEFTPAMLLEGVAIYLEKNNKLTTESLSSSSFQMQMRMQVIDDHLKDLQKVIIRNREWPLTSTYIYGAFFIDYLAQTYGEENLLTFLENYSRHLFSYPFLNKETNNVFNKDFLTLWQEFKIHLEEEFSEQIHTLEKNNVNGELISTSPFIQIATDAIDGLLVNKITGEDRHQIQQYQQQNSPKYKWKTIAATNQLRSMDSHPQAGLITTRNINYVNGKQYNDIYLYTKGNWQRLTEQARFKHVRFMPDGKSILATSIIEGLSELWLIKLDQPESAIKIWQGQDNVILGEFDIAPNAQYLVASMKAPLSQWKLAKFDLITKQWHYLTQRNGHENSPLFLPDGALVYSATYSGVSNIYRLDMDKNNITQWTNVVGGAFHPLWQNGLGLVFQSYGTKSYMIRHIENPIPINTLPLSEGATTITLKRSDEGNIKLSEPIEYSTWATVQPHSWLPIYYVDTVRSLIGLNTYGGDALGRHNYELYALWDAKNQLASYFLEYRYDNRWSLGYLRDYKFKNISLDASKPDYQISTNQTYLLERSHLLSAWEDKLSLHIGGSMSFDSLFYQPDFVQAIETVENEAKEITLGVAITFDNQEYYLNVPSVGWGHYYDFTFEENILDSDFSGQKYQTQWRATWDLPGRTTIMTRLAAGLSSSDAKRYTLGGNNLKNEMNLFDRNSQAIRGYDDIALQGHHYFTQRIELNSWLGRFERNWGIFPLGMGDIAGTLFLDSGTAWDAGESLEPIMGIGAQLQLEFKLGYNYSLPINLGYAYGTDKQLGKDYLYLNFGSSY</sequence>
<name>A0ABQ6E434_9GAMM</name>
<reference evidence="3" key="1">
    <citation type="journal article" date="2019" name="Int. J. Syst. Evol. Microbiol.">
        <title>The Global Catalogue of Microorganisms (GCM) 10K type strain sequencing project: providing services to taxonomists for standard genome sequencing and annotation.</title>
        <authorList>
            <consortium name="The Broad Institute Genomics Platform"/>
            <consortium name="The Broad Institute Genome Sequencing Center for Infectious Disease"/>
            <person name="Wu L."/>
            <person name="Ma J."/>
        </authorList>
    </citation>
    <scope>NUCLEOTIDE SEQUENCE [LARGE SCALE GENOMIC DNA]</scope>
    <source>
        <strain evidence="3">NBRC 103166</strain>
    </source>
</reference>
<dbReference type="Gene3D" id="2.120.10.30">
    <property type="entry name" value="TolB, C-terminal domain"/>
    <property type="match status" value="1"/>
</dbReference>
<dbReference type="Gene3D" id="2.40.160.50">
    <property type="entry name" value="membrane protein fhac: a member of the omp85/tpsb transporter family"/>
    <property type="match status" value="1"/>
</dbReference>
<protein>
    <recommendedName>
        <fullName evidence="4">Bacterial surface antigen (D15) domain-containing protein</fullName>
    </recommendedName>
</protein>
<dbReference type="SUPFAM" id="SSF82171">
    <property type="entry name" value="DPP6 N-terminal domain-like"/>
    <property type="match status" value="1"/>
</dbReference>
<dbReference type="RefSeq" id="WP_284205046.1">
    <property type="nucleotide sequence ID" value="NZ_BSPQ01000016.1"/>
</dbReference>